<evidence type="ECO:0000313" key="2">
    <source>
        <dbReference type="EMBL" id="EJX04301.1"/>
    </source>
</evidence>
<dbReference type="EMBL" id="AMCI01001857">
    <property type="protein sequence ID" value="EJX04301.1"/>
    <property type="molecule type" value="Genomic_DNA"/>
</dbReference>
<dbReference type="AlphaFoldDB" id="J9CVQ1"/>
<feature type="domain" description="DUF5018" evidence="1">
    <location>
        <begin position="36"/>
        <end position="146"/>
    </location>
</feature>
<dbReference type="Pfam" id="PF22243">
    <property type="entry name" value="DUF5018-rel"/>
    <property type="match status" value="1"/>
</dbReference>
<reference evidence="2" key="1">
    <citation type="journal article" date="2012" name="PLoS ONE">
        <title>Gene sets for utilization of primary and secondary nutrition supplies in the distal gut of endangered iberian lynx.</title>
        <authorList>
            <person name="Alcaide M."/>
            <person name="Messina E."/>
            <person name="Richter M."/>
            <person name="Bargiela R."/>
            <person name="Peplies J."/>
            <person name="Huws S.A."/>
            <person name="Newbold C.J."/>
            <person name="Golyshin P.N."/>
            <person name="Simon M.A."/>
            <person name="Lopez G."/>
            <person name="Yakimov M.M."/>
            <person name="Ferrer M."/>
        </authorList>
    </citation>
    <scope>NUCLEOTIDE SEQUENCE</scope>
</reference>
<name>J9CVQ1_9ZZZZ</name>
<gene>
    <name evidence="2" type="ORF">EVA_07595</name>
</gene>
<organism evidence="2">
    <name type="scientific">gut metagenome</name>
    <dbReference type="NCBI Taxonomy" id="749906"/>
    <lineage>
        <taxon>unclassified sequences</taxon>
        <taxon>metagenomes</taxon>
        <taxon>organismal metagenomes</taxon>
    </lineage>
</organism>
<dbReference type="PROSITE" id="PS51257">
    <property type="entry name" value="PROKAR_LIPOPROTEIN"/>
    <property type="match status" value="1"/>
</dbReference>
<proteinExistence type="predicted"/>
<dbReference type="InterPro" id="IPR054460">
    <property type="entry name" value="DUF5018-rel"/>
</dbReference>
<evidence type="ECO:0000259" key="1">
    <source>
        <dbReference type="Pfam" id="PF22243"/>
    </source>
</evidence>
<dbReference type="Gene3D" id="2.60.40.4120">
    <property type="match status" value="1"/>
</dbReference>
<sequence length="152" mass="16793">MKKYLNILAAFFVAVLTTSCLDSDLEDLGEHSGCSIETANVYWRYYGSNVNPGTGEQEVKQVYLAAAREKDEENCTYKVRYVLNNIPEAERPNFTESKMVVVLTVSQAAIVKPVGDAPTLGAPGDWTGDHQYEITAANGDKKVWTVIVEPNE</sequence>
<protein>
    <recommendedName>
        <fullName evidence="1">DUF5018 domain-containing protein</fullName>
    </recommendedName>
</protein>
<comment type="caution">
    <text evidence="2">The sequence shown here is derived from an EMBL/GenBank/DDBJ whole genome shotgun (WGS) entry which is preliminary data.</text>
</comment>
<accession>J9CVQ1</accession>